<proteinExistence type="predicted"/>
<organism evidence="1">
    <name type="scientific">Lygus hesperus</name>
    <name type="common">Western plant bug</name>
    <dbReference type="NCBI Taxonomy" id="30085"/>
    <lineage>
        <taxon>Eukaryota</taxon>
        <taxon>Metazoa</taxon>
        <taxon>Ecdysozoa</taxon>
        <taxon>Arthropoda</taxon>
        <taxon>Hexapoda</taxon>
        <taxon>Insecta</taxon>
        <taxon>Pterygota</taxon>
        <taxon>Neoptera</taxon>
        <taxon>Paraneoptera</taxon>
        <taxon>Hemiptera</taxon>
        <taxon>Heteroptera</taxon>
        <taxon>Panheteroptera</taxon>
        <taxon>Cimicomorpha</taxon>
        <taxon>Miridae</taxon>
        <taxon>Mirini</taxon>
        <taxon>Lygus</taxon>
    </lineage>
</organism>
<evidence type="ECO:0000313" key="1">
    <source>
        <dbReference type="EMBL" id="JAQ00128.1"/>
    </source>
</evidence>
<sequence length="115" mass="13417">MSYSLLPTLAYVSDTDQRFKLRYLHSSIHRHASSWFTNFYDNLVSLPVQKLFLYTKDSPLGFELTEYPLLRDAIDAGHLRMQLIHESKHHLHEDSPTLVAHSIHAFCSIHLHTVF</sequence>
<name>A0A146KV02_LYGHE</name>
<dbReference type="InterPro" id="IPR029058">
    <property type="entry name" value="AB_hydrolase_fold"/>
</dbReference>
<dbReference type="Gene3D" id="3.40.50.1820">
    <property type="entry name" value="alpha/beta hydrolase"/>
    <property type="match status" value="1"/>
</dbReference>
<protein>
    <submittedName>
        <fullName evidence="1">Uncharacterized protein</fullName>
    </submittedName>
</protein>
<accession>A0A146KV02</accession>
<gene>
    <name evidence="1" type="ORF">g.9974</name>
</gene>
<dbReference type="AlphaFoldDB" id="A0A146KV02"/>
<dbReference type="EMBL" id="GDHC01018501">
    <property type="protein sequence ID" value="JAQ00128.1"/>
    <property type="molecule type" value="Transcribed_RNA"/>
</dbReference>
<reference evidence="1" key="1">
    <citation type="journal article" date="2016" name="Gigascience">
        <title>De novo construction of an expanded transcriptome assembly for the western tarnished plant bug, Lygus hesperus.</title>
        <authorList>
            <person name="Tassone E.E."/>
            <person name="Geib S.M."/>
            <person name="Hall B."/>
            <person name="Fabrick J.A."/>
            <person name="Brent C.S."/>
            <person name="Hull J.J."/>
        </authorList>
    </citation>
    <scope>NUCLEOTIDE SEQUENCE</scope>
</reference>